<organism evidence="7 8">
    <name type="scientific">Pleurotus ostreatus</name>
    <name type="common">Oyster mushroom</name>
    <name type="synonym">White-rot fungus</name>
    <dbReference type="NCBI Taxonomy" id="5322"/>
    <lineage>
        <taxon>Eukaryota</taxon>
        <taxon>Fungi</taxon>
        <taxon>Dikarya</taxon>
        <taxon>Basidiomycota</taxon>
        <taxon>Agaricomycotina</taxon>
        <taxon>Agaricomycetes</taxon>
        <taxon>Agaricomycetidae</taxon>
        <taxon>Agaricales</taxon>
        <taxon>Pleurotineae</taxon>
        <taxon>Pleurotaceae</taxon>
        <taxon>Pleurotus</taxon>
    </lineage>
</organism>
<dbReference type="OrthoDB" id="3241983at2759"/>
<evidence type="ECO:0000256" key="5">
    <source>
        <dbReference type="ARBA" id="ARBA00023242"/>
    </source>
</evidence>
<dbReference type="EMBL" id="JACETU010000004">
    <property type="protein sequence ID" value="KAF7430417.1"/>
    <property type="molecule type" value="Genomic_DNA"/>
</dbReference>
<evidence type="ECO:0000313" key="8">
    <source>
        <dbReference type="Proteomes" id="UP000623687"/>
    </source>
</evidence>
<evidence type="ECO:0000256" key="6">
    <source>
        <dbReference type="SAM" id="MobiDB-lite"/>
    </source>
</evidence>
<dbReference type="PANTHER" id="PTHR15263:SF1">
    <property type="entry name" value="NF-KAPPA-B INHIBITOR-LIKE PROTEIN 1"/>
    <property type="match status" value="1"/>
</dbReference>
<feature type="compositionally biased region" description="Pro residues" evidence="6">
    <location>
        <begin position="89"/>
        <end position="99"/>
    </location>
</feature>
<dbReference type="GO" id="GO:0043124">
    <property type="term" value="P:negative regulation of canonical NF-kappaB signal transduction"/>
    <property type="evidence" value="ECO:0007669"/>
    <property type="project" value="InterPro"/>
</dbReference>
<sequence>MSHTSFLTRSPIPSHSQYTSLTTATTNTTTTTTTTRSPGTTSPGFPSSWPRQSALFGSTSSPSTRRRPTATDEALRSSLGYFAFLPQSDPKPPLPPPAPNTGSKAATDTAERLGSTRPPETPQGCSESDRQEHGTSAHTARLEREQAEATQGEFDWVRSGGILRDARGRRDKVRTEAIHAEIRRRDEEDGIMRTWNSYEERWRRLSRPGTGTDQHMAIQFRDIPWPQGSAADRELGVGPVGTVEDLDVESMQRFFLATLRVRTNRMTRKELVRAAWLRWHPDKLVSVLARVVPEDVSMVQEGISLVMGGSPYIPPCFGYSFFSSARALERWHESVNIEHEREQIGLD</sequence>
<keyword evidence="3" id="KW-0677">Repeat</keyword>
<keyword evidence="5" id="KW-0539">Nucleus</keyword>
<proteinExistence type="predicted"/>
<gene>
    <name evidence="7" type="ORF">PC9H_006123</name>
</gene>
<evidence type="ECO:0000256" key="2">
    <source>
        <dbReference type="ARBA" id="ARBA00022553"/>
    </source>
</evidence>
<dbReference type="GeneID" id="59375941"/>
<dbReference type="PANTHER" id="PTHR15263">
    <property type="entry name" value="I-KAPPA-B-LIKE PROTEIN IKBL"/>
    <property type="match status" value="1"/>
</dbReference>
<keyword evidence="4" id="KW-0040">ANK repeat</keyword>
<name>A0A8H6ZX19_PLEOS</name>
<protein>
    <submittedName>
        <fullName evidence="7">Uncharacterized protein</fullName>
    </submittedName>
</protein>
<evidence type="ECO:0000256" key="3">
    <source>
        <dbReference type="ARBA" id="ARBA00022737"/>
    </source>
</evidence>
<dbReference type="GO" id="GO:0005634">
    <property type="term" value="C:nucleus"/>
    <property type="evidence" value="ECO:0007669"/>
    <property type="project" value="UniProtKB-SubCell"/>
</dbReference>
<dbReference type="RefSeq" id="XP_036631695.1">
    <property type="nucleotide sequence ID" value="XM_036775676.1"/>
</dbReference>
<evidence type="ECO:0000256" key="4">
    <source>
        <dbReference type="ARBA" id="ARBA00023043"/>
    </source>
</evidence>
<accession>A0A8H6ZX19</accession>
<comment type="caution">
    <text evidence="7">The sequence shown here is derived from an EMBL/GenBank/DDBJ whole genome shotgun (WGS) entry which is preliminary data.</text>
</comment>
<feature type="region of interest" description="Disordered" evidence="6">
    <location>
        <begin position="1"/>
        <end position="153"/>
    </location>
</feature>
<dbReference type="Proteomes" id="UP000623687">
    <property type="component" value="Unassembled WGS sequence"/>
</dbReference>
<evidence type="ECO:0000313" key="7">
    <source>
        <dbReference type="EMBL" id="KAF7430417.1"/>
    </source>
</evidence>
<comment type="subcellular location">
    <subcellularLocation>
        <location evidence="1">Nucleus</location>
    </subcellularLocation>
</comment>
<keyword evidence="8" id="KW-1185">Reference proteome</keyword>
<keyword evidence="2" id="KW-0597">Phosphoprotein</keyword>
<feature type="compositionally biased region" description="Low complexity" evidence="6">
    <location>
        <begin position="19"/>
        <end position="42"/>
    </location>
</feature>
<dbReference type="VEuPathDB" id="FungiDB:PC9H_006123"/>
<feature type="compositionally biased region" description="Basic and acidic residues" evidence="6">
    <location>
        <begin position="127"/>
        <end position="147"/>
    </location>
</feature>
<dbReference type="AlphaFoldDB" id="A0A8H6ZX19"/>
<dbReference type="InterPro" id="IPR038753">
    <property type="entry name" value="NFKBIL1"/>
</dbReference>
<feature type="compositionally biased region" description="Polar residues" evidence="6">
    <location>
        <begin position="1"/>
        <end position="18"/>
    </location>
</feature>
<evidence type="ECO:0000256" key="1">
    <source>
        <dbReference type="ARBA" id="ARBA00004123"/>
    </source>
</evidence>
<feature type="compositionally biased region" description="Polar residues" evidence="6">
    <location>
        <begin position="43"/>
        <end position="57"/>
    </location>
</feature>
<reference evidence="7" key="1">
    <citation type="submission" date="2019-07" db="EMBL/GenBank/DDBJ databases">
        <authorList>
            <person name="Palmer J.M."/>
        </authorList>
    </citation>
    <scope>NUCLEOTIDE SEQUENCE</scope>
    <source>
        <strain evidence="7">PC9</strain>
    </source>
</reference>